<dbReference type="InterPro" id="IPR042231">
    <property type="entry name" value="Cho/carn_acyl_trans_2"/>
</dbReference>
<comment type="caution">
    <text evidence="7">The sequence shown here is derived from an EMBL/GenBank/DDBJ whole genome shotgun (WGS) entry which is preliminary data.</text>
</comment>
<keyword evidence="8" id="KW-1185">Reference proteome</keyword>
<dbReference type="EMBL" id="BRYA01000218">
    <property type="protein sequence ID" value="GMI44499.1"/>
    <property type="molecule type" value="Genomic_DNA"/>
</dbReference>
<evidence type="ECO:0000313" key="8">
    <source>
        <dbReference type="Proteomes" id="UP001165065"/>
    </source>
</evidence>
<keyword evidence="3 5" id="KW-0012">Acyltransferase</keyword>
<reference evidence="8" key="1">
    <citation type="journal article" date="2023" name="Commun. Biol.">
        <title>Genome analysis of Parmales, the sister group of diatoms, reveals the evolutionary specialization of diatoms from phago-mixotrophs to photoautotrophs.</title>
        <authorList>
            <person name="Ban H."/>
            <person name="Sato S."/>
            <person name="Yoshikawa S."/>
            <person name="Yamada K."/>
            <person name="Nakamura Y."/>
            <person name="Ichinomiya M."/>
            <person name="Sato N."/>
            <person name="Blanc-Mathieu R."/>
            <person name="Endo H."/>
            <person name="Kuwata A."/>
            <person name="Ogata H."/>
        </authorList>
    </citation>
    <scope>NUCLEOTIDE SEQUENCE [LARGE SCALE GENOMIC DNA]</scope>
</reference>
<dbReference type="InterPro" id="IPR039551">
    <property type="entry name" value="Cho/carn_acyl_trans"/>
</dbReference>
<dbReference type="PROSITE" id="PS00440">
    <property type="entry name" value="ACYLTRANSF_C_2"/>
    <property type="match status" value="1"/>
</dbReference>
<evidence type="ECO:0000256" key="2">
    <source>
        <dbReference type="ARBA" id="ARBA00022679"/>
    </source>
</evidence>
<sequence>MFNSCRVPGVGMDTYELHDPSLYRHVVVVRGGEFYQLDFVDEHHNPLPQAVIESRLNQVVAVGCNREDLPGGIGVLTAGNRDTWANDREELIKLDPNVIQGLRVIQSAAVVVCLDDKDPVSVGCASEGVWNGRENGGGNRWFDKPVQIVVYENGKAGLLGEHSMMDGMPMVRYADYLVKNNYGDTAVIAPMGKGEYFEGGVKDVFENVPTDVLRMNPIVTKMVGRGMEEFNKLVGDQELTATTFRGFGAKDIKKFKMSPDAFVQCVIQVATTRLFGKSVGTYEASQVRVFRHGRTETTRSCSLETVELCKAMGMRNDGEWRRKEEAERRVGLLRKAANSHVGYLKKAAKGEGVDRHMFGLKMLLKPREKVPELFNNPIFNAAKTWRVSTSHLTHPSFDNWGWGEVVPNGVGIAYSIHGDRCVFNVTARKDTGYSRRLAQFLEDGMVETWGTIMTVMQGGSKL</sequence>
<evidence type="ECO:0000256" key="4">
    <source>
        <dbReference type="PIRSR" id="PIRSR600542-1"/>
    </source>
</evidence>
<protein>
    <recommendedName>
        <fullName evidence="6">Choline/carnitine acyltransferase domain-containing protein</fullName>
    </recommendedName>
</protein>
<evidence type="ECO:0000256" key="3">
    <source>
        <dbReference type="ARBA" id="ARBA00023315"/>
    </source>
</evidence>
<evidence type="ECO:0000259" key="6">
    <source>
        <dbReference type="Pfam" id="PF00755"/>
    </source>
</evidence>
<evidence type="ECO:0000313" key="7">
    <source>
        <dbReference type="EMBL" id="GMI44499.1"/>
    </source>
</evidence>
<dbReference type="AlphaFoldDB" id="A0A9W7LBH2"/>
<name>A0A9W7LBH2_9STRA</name>
<keyword evidence="2 5" id="KW-0808">Transferase</keyword>
<evidence type="ECO:0000256" key="5">
    <source>
        <dbReference type="RuleBase" id="RU003801"/>
    </source>
</evidence>
<dbReference type="InterPro" id="IPR000542">
    <property type="entry name" value="Carn_acyl_trans"/>
</dbReference>
<dbReference type="GO" id="GO:0016746">
    <property type="term" value="F:acyltransferase activity"/>
    <property type="evidence" value="ECO:0007669"/>
    <property type="project" value="UniProtKB-KW"/>
</dbReference>
<dbReference type="PANTHER" id="PTHR22589">
    <property type="entry name" value="CARNITINE O-ACYLTRANSFERASE"/>
    <property type="match status" value="1"/>
</dbReference>
<feature type="active site" description="Proton acceptor" evidence="4">
    <location>
        <position position="162"/>
    </location>
</feature>
<dbReference type="SUPFAM" id="SSF52777">
    <property type="entry name" value="CoA-dependent acyltransferases"/>
    <property type="match status" value="2"/>
</dbReference>
<dbReference type="InterPro" id="IPR023213">
    <property type="entry name" value="CAT-like_dom_sf"/>
</dbReference>
<dbReference type="OrthoDB" id="240216at2759"/>
<dbReference type="Pfam" id="PF00755">
    <property type="entry name" value="Carn_acyltransf"/>
    <property type="match status" value="1"/>
</dbReference>
<gene>
    <name evidence="7" type="ORF">TrCOL_g4366</name>
</gene>
<accession>A0A9W7LBH2</accession>
<dbReference type="Proteomes" id="UP001165065">
    <property type="component" value="Unassembled WGS sequence"/>
</dbReference>
<dbReference type="Gene3D" id="3.30.559.70">
    <property type="entry name" value="Choline/Carnitine o-acyltransferase, domain 2"/>
    <property type="match status" value="1"/>
</dbReference>
<dbReference type="PANTHER" id="PTHR22589:SF103">
    <property type="entry name" value="CARNITINE O-ACETYL-TRANSFERASE, ISOFORM A-RELATED"/>
    <property type="match status" value="1"/>
</dbReference>
<evidence type="ECO:0000256" key="1">
    <source>
        <dbReference type="ARBA" id="ARBA00005232"/>
    </source>
</evidence>
<comment type="similarity">
    <text evidence="1 5">Belongs to the carnitine/choline acetyltransferase family.</text>
</comment>
<organism evidence="7 8">
    <name type="scientific">Triparma columacea</name>
    <dbReference type="NCBI Taxonomy" id="722753"/>
    <lineage>
        <taxon>Eukaryota</taxon>
        <taxon>Sar</taxon>
        <taxon>Stramenopiles</taxon>
        <taxon>Ochrophyta</taxon>
        <taxon>Bolidophyceae</taxon>
        <taxon>Parmales</taxon>
        <taxon>Triparmaceae</taxon>
        <taxon>Triparma</taxon>
    </lineage>
</organism>
<dbReference type="Gene3D" id="3.30.559.10">
    <property type="entry name" value="Chloramphenicol acetyltransferase-like domain"/>
    <property type="match status" value="1"/>
</dbReference>
<proteinExistence type="inferred from homology"/>
<feature type="domain" description="Choline/carnitine acyltransferase" evidence="6">
    <location>
        <begin position="1"/>
        <end position="442"/>
    </location>
</feature>